<evidence type="ECO:0000313" key="2">
    <source>
        <dbReference type="Proteomes" id="UP000822688"/>
    </source>
</evidence>
<reference evidence="1" key="1">
    <citation type="submission" date="2020-06" db="EMBL/GenBank/DDBJ databases">
        <title>WGS assembly of Ceratodon purpureus strain R40.</title>
        <authorList>
            <person name="Carey S.B."/>
            <person name="Jenkins J."/>
            <person name="Shu S."/>
            <person name="Lovell J.T."/>
            <person name="Sreedasyam A."/>
            <person name="Maumus F."/>
            <person name="Tiley G.P."/>
            <person name="Fernandez-Pozo N."/>
            <person name="Barry K."/>
            <person name="Chen C."/>
            <person name="Wang M."/>
            <person name="Lipzen A."/>
            <person name="Daum C."/>
            <person name="Saski C.A."/>
            <person name="Payton A.C."/>
            <person name="Mcbreen J.C."/>
            <person name="Conrad R.E."/>
            <person name="Kollar L.M."/>
            <person name="Olsson S."/>
            <person name="Huttunen S."/>
            <person name="Landis J.B."/>
            <person name="Wickett N.J."/>
            <person name="Johnson M.G."/>
            <person name="Rensing S.A."/>
            <person name="Grimwood J."/>
            <person name="Schmutz J."/>
            <person name="Mcdaniel S.F."/>
        </authorList>
    </citation>
    <scope>NUCLEOTIDE SEQUENCE</scope>
    <source>
        <strain evidence="1">R40</strain>
    </source>
</reference>
<protein>
    <submittedName>
        <fullName evidence="1">Uncharacterized protein</fullName>
    </submittedName>
</protein>
<organism evidence="1 2">
    <name type="scientific">Ceratodon purpureus</name>
    <name type="common">Fire moss</name>
    <name type="synonym">Dicranum purpureum</name>
    <dbReference type="NCBI Taxonomy" id="3225"/>
    <lineage>
        <taxon>Eukaryota</taxon>
        <taxon>Viridiplantae</taxon>
        <taxon>Streptophyta</taxon>
        <taxon>Embryophyta</taxon>
        <taxon>Bryophyta</taxon>
        <taxon>Bryophytina</taxon>
        <taxon>Bryopsida</taxon>
        <taxon>Dicranidae</taxon>
        <taxon>Pseudoditrichales</taxon>
        <taxon>Ditrichaceae</taxon>
        <taxon>Ceratodon</taxon>
    </lineage>
</organism>
<keyword evidence="2" id="KW-1185">Reference proteome</keyword>
<evidence type="ECO:0000313" key="1">
    <source>
        <dbReference type="EMBL" id="KAG0587342.1"/>
    </source>
</evidence>
<name>A0A8T0IW48_CERPU</name>
<accession>A0A8T0IW48</accession>
<comment type="caution">
    <text evidence="1">The sequence shown here is derived from an EMBL/GenBank/DDBJ whole genome shotgun (WGS) entry which is preliminary data.</text>
</comment>
<dbReference type="Proteomes" id="UP000822688">
    <property type="component" value="Chromosome 2"/>
</dbReference>
<gene>
    <name evidence="1" type="ORF">KC19_2G157900</name>
</gene>
<dbReference type="AlphaFoldDB" id="A0A8T0IW48"/>
<proteinExistence type="predicted"/>
<dbReference type="EMBL" id="CM026422">
    <property type="protein sequence ID" value="KAG0587342.1"/>
    <property type="molecule type" value="Genomic_DNA"/>
</dbReference>
<sequence>MSLCISYCKAVACNRSFSLDGFSFLFWPGEAPMPIFTRLNSNSSSTTAEGACTIVGQGSQAKPSSMFYTILNIYVIVHDSNKMIGLRITTFHL</sequence>